<organism evidence="2 3">
    <name type="scientific">Qipengyuania nanhaisediminis</name>
    <dbReference type="NCBI Taxonomy" id="604088"/>
    <lineage>
        <taxon>Bacteria</taxon>
        <taxon>Pseudomonadati</taxon>
        <taxon>Pseudomonadota</taxon>
        <taxon>Alphaproteobacteria</taxon>
        <taxon>Sphingomonadales</taxon>
        <taxon>Erythrobacteraceae</taxon>
        <taxon>Qipengyuania</taxon>
    </lineage>
</organism>
<evidence type="ECO:0000256" key="1">
    <source>
        <dbReference type="SAM" id="MobiDB-lite"/>
    </source>
</evidence>
<feature type="region of interest" description="Disordered" evidence="1">
    <location>
        <begin position="1"/>
        <end position="22"/>
    </location>
</feature>
<proteinExistence type="predicted"/>
<dbReference type="EMBL" id="FOWZ01000010">
    <property type="protein sequence ID" value="SFP44472.1"/>
    <property type="molecule type" value="Genomic_DNA"/>
</dbReference>
<sequence length="49" mass="5580">MHGGAAGSGAPKNNHNALKHGFYSREEVRKRRLIKLMLDDFRKTLSEIE</sequence>
<keyword evidence="3" id="KW-1185">Reference proteome</keyword>
<accession>A0A1I5QDW7</accession>
<dbReference type="Proteomes" id="UP000199331">
    <property type="component" value="Unassembled WGS sequence"/>
</dbReference>
<reference evidence="3" key="1">
    <citation type="submission" date="2016-10" db="EMBL/GenBank/DDBJ databases">
        <authorList>
            <person name="Varghese N."/>
            <person name="Submissions S."/>
        </authorList>
    </citation>
    <scope>NUCLEOTIDE SEQUENCE [LARGE SCALE GENOMIC DNA]</scope>
    <source>
        <strain evidence="3">CGMCC 1.7715</strain>
    </source>
</reference>
<dbReference type="AlphaFoldDB" id="A0A1I5QDW7"/>
<name>A0A1I5QDW7_9SPHN</name>
<protein>
    <submittedName>
        <fullName evidence="2">Uncharacterized protein</fullName>
    </submittedName>
</protein>
<evidence type="ECO:0000313" key="3">
    <source>
        <dbReference type="Proteomes" id="UP000199331"/>
    </source>
</evidence>
<gene>
    <name evidence="2" type="ORF">SAMN04488060_2887</name>
</gene>
<evidence type="ECO:0000313" key="2">
    <source>
        <dbReference type="EMBL" id="SFP44472.1"/>
    </source>
</evidence>